<evidence type="ECO:0000313" key="1">
    <source>
        <dbReference type="EMBL" id="KAF2224315.1"/>
    </source>
</evidence>
<organism evidence="1 2">
    <name type="scientific">Elsinoe ampelina</name>
    <dbReference type="NCBI Taxonomy" id="302913"/>
    <lineage>
        <taxon>Eukaryota</taxon>
        <taxon>Fungi</taxon>
        <taxon>Dikarya</taxon>
        <taxon>Ascomycota</taxon>
        <taxon>Pezizomycotina</taxon>
        <taxon>Dothideomycetes</taxon>
        <taxon>Dothideomycetidae</taxon>
        <taxon>Myriangiales</taxon>
        <taxon>Elsinoaceae</taxon>
        <taxon>Elsinoe</taxon>
    </lineage>
</organism>
<evidence type="ECO:0000313" key="2">
    <source>
        <dbReference type="Proteomes" id="UP000799538"/>
    </source>
</evidence>
<dbReference type="Proteomes" id="UP000799538">
    <property type="component" value="Unassembled WGS sequence"/>
</dbReference>
<protein>
    <submittedName>
        <fullName evidence="1">Uncharacterized protein</fullName>
    </submittedName>
</protein>
<dbReference type="AlphaFoldDB" id="A0A6A6GF44"/>
<accession>A0A6A6GF44</accession>
<gene>
    <name evidence="1" type="ORF">BDZ85DRAFT_280915</name>
</gene>
<name>A0A6A6GF44_9PEZI</name>
<keyword evidence="2" id="KW-1185">Reference proteome</keyword>
<sequence>MLPTTFETHDLERVNRALGKTTSGKRAISRSAEVAHWTPYHEFSTRCNNDPNIVARARSWIQEEVYWELETRHFQVLVSIMNSMAYEGDSKHTSSFPDMDDLEDAFGNFKEAVYEAYKVRDKSPILTRKSYTDLLSSLTFHSARHLAQQTIKLLLGIFDYMTRLWYIPTALIPQAYNVPAFHLFFVELTLAELLPLYPTI</sequence>
<proteinExistence type="predicted"/>
<reference evidence="2" key="1">
    <citation type="journal article" date="2020" name="Stud. Mycol.">
        <title>101 Dothideomycetes genomes: A test case for predicting lifestyles and emergence of pathogens.</title>
        <authorList>
            <person name="Haridas S."/>
            <person name="Albert R."/>
            <person name="Binder M."/>
            <person name="Bloem J."/>
            <person name="LaButti K."/>
            <person name="Salamov A."/>
            <person name="Andreopoulos B."/>
            <person name="Baker S."/>
            <person name="Barry K."/>
            <person name="Bills G."/>
            <person name="Bluhm B."/>
            <person name="Cannon C."/>
            <person name="Castanera R."/>
            <person name="Culley D."/>
            <person name="Daum C."/>
            <person name="Ezra D."/>
            <person name="Gonzalez J."/>
            <person name="Henrissat B."/>
            <person name="Kuo A."/>
            <person name="Liang C."/>
            <person name="Lipzen A."/>
            <person name="Lutzoni F."/>
            <person name="Magnuson J."/>
            <person name="Mondo S."/>
            <person name="Nolan M."/>
            <person name="Ohm R."/>
            <person name="Pangilinan J."/>
            <person name="Park H.-J."/>
            <person name="Ramirez L."/>
            <person name="Alfaro M."/>
            <person name="Sun H."/>
            <person name="Tritt A."/>
            <person name="Yoshinaga Y."/>
            <person name="Zwiers L.-H."/>
            <person name="Turgeon B."/>
            <person name="Goodwin S."/>
            <person name="Spatafora J."/>
            <person name="Crous P."/>
            <person name="Grigoriev I."/>
        </authorList>
    </citation>
    <scope>NUCLEOTIDE SEQUENCE [LARGE SCALE GENOMIC DNA]</scope>
    <source>
        <strain evidence="2">CECT 20119</strain>
    </source>
</reference>
<dbReference type="EMBL" id="ML992505">
    <property type="protein sequence ID" value="KAF2224315.1"/>
    <property type="molecule type" value="Genomic_DNA"/>
</dbReference>
<dbReference type="OrthoDB" id="10629788at2759"/>